<dbReference type="InterPro" id="IPR001036">
    <property type="entry name" value="Acrflvin-R"/>
</dbReference>
<dbReference type="SUPFAM" id="SSF82714">
    <property type="entry name" value="Multidrug efflux transporter AcrB TolC docking domain, DN and DC subdomains"/>
    <property type="match status" value="1"/>
</dbReference>
<dbReference type="EMBL" id="BAABIY010000012">
    <property type="protein sequence ID" value="GAA5097162.1"/>
    <property type="molecule type" value="Genomic_DNA"/>
</dbReference>
<evidence type="ECO:0000256" key="1">
    <source>
        <dbReference type="SAM" id="Phobius"/>
    </source>
</evidence>
<dbReference type="SUPFAM" id="SSF82693">
    <property type="entry name" value="Multidrug efflux transporter AcrB pore domain, PN1, PN2, PC1 and PC2 subdomains"/>
    <property type="match status" value="1"/>
</dbReference>
<keyword evidence="1" id="KW-0472">Membrane</keyword>
<accession>A0ABP9MKD6</accession>
<feature type="transmembrane region" description="Helical" evidence="1">
    <location>
        <begin position="24"/>
        <end position="47"/>
    </location>
</feature>
<reference evidence="3" key="1">
    <citation type="journal article" date="2019" name="Int. J. Syst. Evol. Microbiol.">
        <title>The Global Catalogue of Microorganisms (GCM) 10K type strain sequencing project: providing services to taxonomists for standard genome sequencing and annotation.</title>
        <authorList>
            <consortium name="The Broad Institute Genomics Platform"/>
            <consortium name="The Broad Institute Genome Sequencing Center for Infectious Disease"/>
            <person name="Wu L."/>
            <person name="Ma J."/>
        </authorList>
    </citation>
    <scope>NUCLEOTIDE SEQUENCE [LARGE SCALE GENOMIC DNA]</scope>
    <source>
        <strain evidence="3">JCM 17706</strain>
    </source>
</reference>
<evidence type="ECO:0000313" key="2">
    <source>
        <dbReference type="EMBL" id="GAA5097162.1"/>
    </source>
</evidence>
<name>A0ABP9MKD6_9HYPH</name>
<organism evidence="2 3">
    <name type="scientific">Bartonella acomydis</name>
    <dbReference type="NCBI Taxonomy" id="686234"/>
    <lineage>
        <taxon>Bacteria</taxon>
        <taxon>Pseudomonadati</taxon>
        <taxon>Pseudomonadota</taxon>
        <taxon>Alphaproteobacteria</taxon>
        <taxon>Hyphomicrobiales</taxon>
        <taxon>Bartonellaceae</taxon>
        <taxon>Bartonella</taxon>
    </lineage>
</organism>
<keyword evidence="1" id="KW-0812">Transmembrane</keyword>
<keyword evidence="1" id="KW-1133">Transmembrane helix</keyword>
<proteinExistence type="predicted"/>
<dbReference type="Gene3D" id="3.30.70.1430">
    <property type="entry name" value="Multidrug efflux transporter AcrB pore domain"/>
    <property type="match status" value="1"/>
</dbReference>
<dbReference type="PRINTS" id="PR00702">
    <property type="entry name" value="ACRIFLAVINRP"/>
</dbReference>
<comment type="caution">
    <text evidence="2">The sequence shown here is derived from an EMBL/GenBank/DDBJ whole genome shotgun (WGS) entry which is preliminary data.</text>
</comment>
<dbReference type="SUPFAM" id="SSF82866">
    <property type="entry name" value="Multidrug efflux transporter AcrB transmembrane domain"/>
    <property type="match status" value="1"/>
</dbReference>
<dbReference type="Gene3D" id="1.20.1640.10">
    <property type="entry name" value="Multidrug efflux transporter AcrB transmembrane domain"/>
    <property type="match status" value="2"/>
</dbReference>
<evidence type="ECO:0000313" key="3">
    <source>
        <dbReference type="Proteomes" id="UP001501525"/>
    </source>
</evidence>
<dbReference type="Gene3D" id="3.30.2090.10">
    <property type="entry name" value="Multidrug efflux transporter AcrB TolC docking domain, DN and DC subdomains"/>
    <property type="match status" value="1"/>
</dbReference>
<dbReference type="PANTHER" id="PTHR32063">
    <property type="match status" value="1"/>
</dbReference>
<dbReference type="Gene3D" id="3.30.70.1440">
    <property type="entry name" value="Multidrug efflux transporter AcrB pore domain"/>
    <property type="match status" value="1"/>
</dbReference>
<dbReference type="PANTHER" id="PTHR32063:SF14">
    <property type="entry name" value="BLL4319 PROTEIN"/>
    <property type="match status" value="1"/>
</dbReference>
<protein>
    <submittedName>
        <fullName evidence="2">Uncharacterized protein</fullName>
    </submittedName>
</protein>
<dbReference type="Pfam" id="PF00873">
    <property type="entry name" value="ACR_tran"/>
    <property type="match status" value="1"/>
</dbReference>
<dbReference type="Proteomes" id="UP001501525">
    <property type="component" value="Unassembled WGS sequence"/>
</dbReference>
<sequence>MTLVAVFVPISFLPEQVGRLFREFGFVLAISILLSGVVALTLCPMLASRFVKGHTEEKKEGGRHYFNLTFLDKLGSFFHKGYTYSLHKCLERPWTVIFAGFCVGSYTKLQQELTPSEDKALIFLVVNGPQGISARYMNEQVEKIEAKLQPLRDAGEIANSYSIVGMNGSTNTAFLILLLSPWEQRLRNQQEIVEDINAKVKQFLAVFVFAAQGNSLGVRGIGQGLQFAILGNDYATLQPIADKLVHALQADSRFIRPRLTVDATQAQFFIEIDREKASDLGIDINNLGNTLQAMLDGKKIGSIYVDDHSYDVKLTSHKNPIKSPRNLENIFLKPRATNMFLYRLLRIYMKKLLFLNYNEKSV</sequence>
<keyword evidence="3" id="KW-1185">Reference proteome</keyword>
<gene>
    <name evidence="2" type="ORF">GCM10023260_06780</name>
</gene>
<dbReference type="InterPro" id="IPR027463">
    <property type="entry name" value="AcrB_DN_DC_subdom"/>
</dbReference>